<evidence type="ECO:0000256" key="4">
    <source>
        <dbReference type="ARBA" id="ARBA00022630"/>
    </source>
</evidence>
<comment type="similarity">
    <text evidence="2">Belongs to the nitronate monooxygenase family. NMO class I subfamily.</text>
</comment>
<evidence type="ECO:0000313" key="10">
    <source>
        <dbReference type="EMBL" id="UPL13528.1"/>
    </source>
</evidence>
<keyword evidence="3" id="KW-0216">Detoxification</keyword>
<dbReference type="InterPro" id="IPR004136">
    <property type="entry name" value="NMO"/>
</dbReference>
<evidence type="ECO:0000313" key="11">
    <source>
        <dbReference type="Proteomes" id="UP000831963"/>
    </source>
</evidence>
<dbReference type="RefSeq" id="WP_247956791.1">
    <property type="nucleotide sequence ID" value="NZ_CP078077.1"/>
</dbReference>
<evidence type="ECO:0000256" key="1">
    <source>
        <dbReference type="ARBA" id="ARBA00001917"/>
    </source>
</evidence>
<name>A0ABY4IQH4_9MICO</name>
<dbReference type="Proteomes" id="UP000831963">
    <property type="component" value="Chromosome"/>
</dbReference>
<keyword evidence="4" id="KW-0285">Flavoprotein</keyword>
<keyword evidence="5" id="KW-0288">FMN</keyword>
<comment type="catalytic activity">
    <reaction evidence="9">
        <text>3 propionate 3-nitronate + 3 O2 + H2O = 3 3-oxopropanoate + 2 nitrate + nitrite + H2O2 + 3 H(+)</text>
        <dbReference type="Rhea" id="RHEA:57332"/>
        <dbReference type="ChEBI" id="CHEBI:15377"/>
        <dbReference type="ChEBI" id="CHEBI:15378"/>
        <dbReference type="ChEBI" id="CHEBI:15379"/>
        <dbReference type="ChEBI" id="CHEBI:16240"/>
        <dbReference type="ChEBI" id="CHEBI:16301"/>
        <dbReference type="ChEBI" id="CHEBI:17632"/>
        <dbReference type="ChEBI" id="CHEBI:33190"/>
        <dbReference type="ChEBI" id="CHEBI:136067"/>
    </reaction>
</comment>
<evidence type="ECO:0000256" key="3">
    <source>
        <dbReference type="ARBA" id="ARBA00022575"/>
    </source>
</evidence>
<keyword evidence="7 10" id="KW-0503">Monooxygenase</keyword>
<dbReference type="PANTHER" id="PTHR42747:SF3">
    <property type="entry name" value="NITRONATE MONOOXYGENASE-RELATED"/>
    <property type="match status" value="1"/>
</dbReference>
<dbReference type="InterPro" id="IPR013785">
    <property type="entry name" value="Aldolase_TIM"/>
</dbReference>
<evidence type="ECO:0000256" key="5">
    <source>
        <dbReference type="ARBA" id="ARBA00022643"/>
    </source>
</evidence>
<evidence type="ECO:0000256" key="6">
    <source>
        <dbReference type="ARBA" id="ARBA00023002"/>
    </source>
</evidence>
<keyword evidence="11" id="KW-1185">Reference proteome</keyword>
<reference evidence="10 11" key="1">
    <citation type="submission" date="2021-06" db="EMBL/GenBank/DDBJ databases">
        <title>Genome-based taxonomic framework of Microbacterium strains isolated from marine environment, the description of four new species and reclassification of four preexisting species.</title>
        <authorList>
            <person name="Lee S.D."/>
            <person name="Kim S.-M."/>
            <person name="Byeon Y.-S."/>
            <person name="Yang H.L."/>
            <person name="Kim I.S."/>
        </authorList>
    </citation>
    <scope>NUCLEOTIDE SEQUENCE [LARGE SCALE GENOMIC DNA]</scope>
    <source>
        <strain evidence="10 11">SSW1-36</strain>
    </source>
</reference>
<accession>A0ABY4IQH4</accession>
<dbReference type="EMBL" id="CP078077">
    <property type="protein sequence ID" value="UPL13528.1"/>
    <property type="molecule type" value="Genomic_DNA"/>
</dbReference>
<dbReference type="SUPFAM" id="SSF51412">
    <property type="entry name" value="Inosine monophosphate dehydrogenase (IMPDH)"/>
    <property type="match status" value="1"/>
</dbReference>
<keyword evidence="6" id="KW-0560">Oxidoreductase</keyword>
<dbReference type="CDD" id="cd04730">
    <property type="entry name" value="NPD_like"/>
    <property type="match status" value="1"/>
</dbReference>
<evidence type="ECO:0000256" key="8">
    <source>
        <dbReference type="ARBA" id="ARBA00031155"/>
    </source>
</evidence>
<organism evidence="10 11">
    <name type="scientific">Microbacterium galbinum</name>
    <dbReference type="NCBI Taxonomy" id="2851646"/>
    <lineage>
        <taxon>Bacteria</taxon>
        <taxon>Bacillati</taxon>
        <taxon>Actinomycetota</taxon>
        <taxon>Actinomycetes</taxon>
        <taxon>Micrococcales</taxon>
        <taxon>Microbacteriaceae</taxon>
        <taxon>Microbacterium</taxon>
    </lineage>
</organism>
<evidence type="ECO:0000256" key="7">
    <source>
        <dbReference type="ARBA" id="ARBA00023033"/>
    </source>
</evidence>
<dbReference type="Pfam" id="PF03060">
    <property type="entry name" value="NMO"/>
    <property type="match status" value="1"/>
</dbReference>
<evidence type="ECO:0000256" key="2">
    <source>
        <dbReference type="ARBA" id="ARBA00009881"/>
    </source>
</evidence>
<proteinExistence type="inferred from homology"/>
<gene>
    <name evidence="10" type="ORF">KV396_03180</name>
</gene>
<sequence>MSDLRGLRELVGVEHPIVQGPFGGLSSVALAAAVSDSGGLGSFGLYGYDGDRIRAVGAELRAATNRPFALNVWLPTGDEVEPNAQHMIFAQALQPFYDAVGIETPARPDRYLAPLDEQLDAIWEVAPAVLSVVFGVPGAEVVDEAHRRGIRVVGTATTVAEAVALEAGGVDAIVATGMEAAGHRVSFLRPAEESLVGTFALVPQVVDAVAVPVIAAGGIADRRGVAAAFALGASGVQVGTAFLATDESAVTAAHRAAIHATAADETVLTRAMSGRLARGARNRAVRAIEASGTIAPFPMQNWLTGRFRAAAGEQGFGELQSLWMGQAAPLVHLETAGEVFAELRAGVPRG</sequence>
<dbReference type="PANTHER" id="PTHR42747">
    <property type="entry name" value="NITRONATE MONOOXYGENASE-RELATED"/>
    <property type="match status" value="1"/>
</dbReference>
<evidence type="ECO:0000256" key="9">
    <source>
        <dbReference type="ARBA" id="ARBA00049401"/>
    </source>
</evidence>
<comment type="cofactor">
    <cofactor evidence="1">
        <name>FMN</name>
        <dbReference type="ChEBI" id="CHEBI:58210"/>
    </cofactor>
</comment>
<protein>
    <recommendedName>
        <fullName evidence="8">Propionate 3-nitronate monooxygenase</fullName>
    </recommendedName>
</protein>
<dbReference type="Gene3D" id="3.20.20.70">
    <property type="entry name" value="Aldolase class I"/>
    <property type="match status" value="1"/>
</dbReference>
<dbReference type="GO" id="GO:0004497">
    <property type="term" value="F:monooxygenase activity"/>
    <property type="evidence" value="ECO:0007669"/>
    <property type="project" value="UniProtKB-KW"/>
</dbReference>